<keyword evidence="12" id="KW-1185">Reference proteome</keyword>
<feature type="transmembrane region" description="Helical" evidence="10">
    <location>
        <begin position="232"/>
        <end position="253"/>
    </location>
</feature>
<keyword evidence="4" id="KW-0337">GPI-anchor biosynthesis</keyword>
<feature type="transmembrane region" description="Helical" evidence="10">
    <location>
        <begin position="164"/>
        <end position="186"/>
    </location>
</feature>
<evidence type="ECO:0000256" key="6">
    <source>
        <dbReference type="ARBA" id="ARBA00022824"/>
    </source>
</evidence>
<feature type="transmembrane region" description="Helical" evidence="10">
    <location>
        <begin position="134"/>
        <end position="158"/>
    </location>
</feature>
<feature type="transmembrane region" description="Helical" evidence="10">
    <location>
        <begin position="304"/>
        <end position="323"/>
    </location>
</feature>
<protein>
    <recommendedName>
        <fullName evidence="13">GPI transamidase subunit PIG-U</fullName>
    </recommendedName>
</protein>
<accession>A0AAW1QT27</accession>
<evidence type="ECO:0000256" key="9">
    <source>
        <dbReference type="SAM" id="MobiDB-lite"/>
    </source>
</evidence>
<evidence type="ECO:0000313" key="12">
    <source>
        <dbReference type="Proteomes" id="UP001489004"/>
    </source>
</evidence>
<comment type="subcellular location">
    <subcellularLocation>
        <location evidence="1">Endoplasmic reticulum membrane</location>
        <topology evidence="1">Multi-pass membrane protein</topology>
    </subcellularLocation>
</comment>
<dbReference type="GO" id="GO:0006506">
    <property type="term" value="P:GPI anchor biosynthetic process"/>
    <property type="evidence" value="ECO:0007669"/>
    <property type="project" value="UniProtKB-KW"/>
</dbReference>
<name>A0AAW1QT27_9CHLO</name>
<feature type="transmembrane region" description="Helical" evidence="10">
    <location>
        <begin position="102"/>
        <end position="122"/>
    </location>
</feature>
<comment type="similarity">
    <text evidence="3">Belongs to the PIGU family.</text>
</comment>
<keyword evidence="5 10" id="KW-0812">Transmembrane</keyword>
<gene>
    <name evidence="11" type="ORF">WJX72_012121</name>
</gene>
<evidence type="ECO:0000256" key="2">
    <source>
        <dbReference type="ARBA" id="ARBA00004687"/>
    </source>
</evidence>
<evidence type="ECO:0000256" key="1">
    <source>
        <dbReference type="ARBA" id="ARBA00004477"/>
    </source>
</evidence>
<dbReference type="InterPro" id="IPR009600">
    <property type="entry name" value="PIG-U"/>
</dbReference>
<feature type="region of interest" description="Disordered" evidence="9">
    <location>
        <begin position="367"/>
        <end position="390"/>
    </location>
</feature>
<dbReference type="EMBL" id="JALJOR010000002">
    <property type="protein sequence ID" value="KAK9824658.1"/>
    <property type="molecule type" value="Genomic_DNA"/>
</dbReference>
<dbReference type="AlphaFoldDB" id="A0AAW1QT27"/>
<comment type="pathway">
    <text evidence="2">Glycolipid biosynthesis; glycosylphosphatidylinositol-anchor biosynthesis.</text>
</comment>
<evidence type="ECO:0000256" key="4">
    <source>
        <dbReference type="ARBA" id="ARBA00022502"/>
    </source>
</evidence>
<keyword evidence="6" id="KW-0256">Endoplasmic reticulum</keyword>
<dbReference type="Proteomes" id="UP001489004">
    <property type="component" value="Unassembled WGS sequence"/>
</dbReference>
<evidence type="ECO:0000256" key="10">
    <source>
        <dbReference type="SAM" id="Phobius"/>
    </source>
</evidence>
<proteinExistence type="inferred from homology"/>
<keyword evidence="8 10" id="KW-0472">Membrane</keyword>
<dbReference type="PANTHER" id="PTHR13121:SF0">
    <property type="entry name" value="PHOSPHATIDYLINOSITOL GLYCAN ANCHOR BIOSYNTHESIS CLASS U PROTEIN"/>
    <property type="match status" value="1"/>
</dbReference>
<evidence type="ECO:0000256" key="7">
    <source>
        <dbReference type="ARBA" id="ARBA00022989"/>
    </source>
</evidence>
<evidence type="ECO:0000313" key="11">
    <source>
        <dbReference type="EMBL" id="KAK9824658.1"/>
    </source>
</evidence>
<evidence type="ECO:0000256" key="3">
    <source>
        <dbReference type="ARBA" id="ARBA00010026"/>
    </source>
</evidence>
<feature type="transmembrane region" description="Helical" evidence="10">
    <location>
        <begin position="335"/>
        <end position="357"/>
    </location>
</feature>
<dbReference type="PANTHER" id="PTHR13121">
    <property type="entry name" value="GPI TRANSAMIDASE COMPONENT PIG-U"/>
    <property type="match status" value="1"/>
</dbReference>
<dbReference type="GO" id="GO:0016255">
    <property type="term" value="P:attachment of GPI anchor to protein"/>
    <property type="evidence" value="ECO:0007669"/>
    <property type="project" value="InterPro"/>
</dbReference>
<evidence type="ECO:0000256" key="5">
    <source>
        <dbReference type="ARBA" id="ARBA00022692"/>
    </source>
</evidence>
<reference evidence="11 12" key="1">
    <citation type="journal article" date="2024" name="Nat. Commun.">
        <title>Phylogenomics reveals the evolutionary origins of lichenization in chlorophyte algae.</title>
        <authorList>
            <person name="Puginier C."/>
            <person name="Libourel C."/>
            <person name="Otte J."/>
            <person name="Skaloud P."/>
            <person name="Haon M."/>
            <person name="Grisel S."/>
            <person name="Petersen M."/>
            <person name="Berrin J.G."/>
            <person name="Delaux P.M."/>
            <person name="Dal Grande F."/>
            <person name="Keller J."/>
        </authorList>
    </citation>
    <scope>NUCLEOTIDE SEQUENCE [LARGE SCALE GENOMIC DNA]</scope>
    <source>
        <strain evidence="11 12">SAG 2043</strain>
    </source>
</reference>
<feature type="transmembrane region" description="Helical" evidence="10">
    <location>
        <begin position="193"/>
        <end position="212"/>
    </location>
</feature>
<organism evidence="11 12">
    <name type="scientific">[Myrmecia] bisecta</name>
    <dbReference type="NCBI Taxonomy" id="41462"/>
    <lineage>
        <taxon>Eukaryota</taxon>
        <taxon>Viridiplantae</taxon>
        <taxon>Chlorophyta</taxon>
        <taxon>core chlorophytes</taxon>
        <taxon>Trebouxiophyceae</taxon>
        <taxon>Trebouxiales</taxon>
        <taxon>Trebouxiaceae</taxon>
        <taxon>Myrmecia</taxon>
    </lineage>
</organism>
<comment type="caution">
    <text evidence="11">The sequence shown here is derived from an EMBL/GenBank/DDBJ whole genome shotgun (WGS) entry which is preliminary data.</text>
</comment>
<evidence type="ECO:0000256" key="8">
    <source>
        <dbReference type="ARBA" id="ARBA00023136"/>
    </source>
</evidence>
<dbReference type="Pfam" id="PF06728">
    <property type="entry name" value="PIG-U"/>
    <property type="match status" value="1"/>
</dbReference>
<keyword evidence="7 10" id="KW-1133">Transmembrane helix</keyword>
<dbReference type="GO" id="GO:0042765">
    <property type="term" value="C:GPI-anchor transamidase complex"/>
    <property type="evidence" value="ECO:0007669"/>
    <property type="project" value="InterPro"/>
</dbReference>
<sequence length="390" mass="42114">MPPQATPCSGCGARATDRQDFGWHITCLHIAGASAVRLGLAWLGVGPSLQDRIEIATPLTSLTRLREGLFLMQYGSSPYAGSAYHAAPLLLPLLGSTASHPILYILPGLVADALAALSLAHLQRQLTRGSTRPAVGYSLAALYLWNPLAILACCGGSSAPLENAAGLFALASAVAVNAPFAAFGIVCAAYLSLHPLTLMVPIAVYGHILLVKDNTPNIGLYWYLFTQMFPEFRIAALVFLHTAALLFTVPLSWRFRHRPLFACVCQLIINALFKPYPSIGDIALYMALLPLFTAQLARLQSSLFLVNGFLLLSGLGPAMWHLWMHVGSANANFFYAITLLLGAWQVLLLAQLLGATLECDWQLQQASQKQPVTPEVTDPRGPQQTRSYPP</sequence>
<evidence type="ECO:0008006" key="13">
    <source>
        <dbReference type="Google" id="ProtNLM"/>
    </source>
</evidence>